<accession>A0A919ARH9</accession>
<dbReference type="RefSeq" id="WP_191252079.1">
    <property type="nucleotide sequence ID" value="NZ_BNCI01000002.1"/>
</dbReference>
<reference evidence="5" key="1">
    <citation type="journal article" date="2014" name="Int. J. Syst. Evol. Microbiol.">
        <title>Complete genome sequence of Corynebacterium casei LMG S-19264T (=DSM 44701T), isolated from a smear-ripened cheese.</title>
        <authorList>
            <consortium name="US DOE Joint Genome Institute (JGI-PGF)"/>
            <person name="Walter F."/>
            <person name="Albersmeier A."/>
            <person name="Kalinowski J."/>
            <person name="Ruckert C."/>
        </authorList>
    </citation>
    <scope>NUCLEOTIDE SEQUENCE</scope>
    <source>
        <strain evidence="5">KCTC 42590</strain>
    </source>
</reference>
<dbReference type="Gene3D" id="1.25.40.10">
    <property type="entry name" value="Tetratricopeptide repeat domain"/>
    <property type="match status" value="2"/>
</dbReference>
<evidence type="ECO:0008006" key="7">
    <source>
        <dbReference type="Google" id="ProtNLM"/>
    </source>
</evidence>
<feature type="signal peptide" evidence="4">
    <location>
        <begin position="1"/>
        <end position="22"/>
    </location>
</feature>
<dbReference type="Pfam" id="PF13432">
    <property type="entry name" value="TPR_16"/>
    <property type="match status" value="1"/>
</dbReference>
<dbReference type="PROSITE" id="PS51257">
    <property type="entry name" value="PROKAR_LIPOPROTEIN"/>
    <property type="match status" value="1"/>
</dbReference>
<dbReference type="SMART" id="SM00028">
    <property type="entry name" value="TPR"/>
    <property type="match status" value="6"/>
</dbReference>
<feature type="chain" id="PRO_5037041914" description="Tetratricopeptide repeat protein" evidence="4">
    <location>
        <begin position="23"/>
        <end position="589"/>
    </location>
</feature>
<gene>
    <name evidence="5" type="ORF">GCM10017044_17660</name>
</gene>
<dbReference type="InterPro" id="IPR051012">
    <property type="entry name" value="CellSynth/LPSAsmb/PSIAsmb"/>
</dbReference>
<organism evidence="5 6">
    <name type="scientific">Kordiimonas sediminis</name>
    <dbReference type="NCBI Taxonomy" id="1735581"/>
    <lineage>
        <taxon>Bacteria</taxon>
        <taxon>Pseudomonadati</taxon>
        <taxon>Pseudomonadota</taxon>
        <taxon>Alphaproteobacteria</taxon>
        <taxon>Kordiimonadales</taxon>
        <taxon>Kordiimonadaceae</taxon>
        <taxon>Kordiimonas</taxon>
    </lineage>
</organism>
<name>A0A919ARH9_9PROT</name>
<dbReference type="PROSITE" id="PS50005">
    <property type="entry name" value="TPR"/>
    <property type="match status" value="1"/>
</dbReference>
<evidence type="ECO:0000256" key="4">
    <source>
        <dbReference type="SAM" id="SignalP"/>
    </source>
</evidence>
<feature type="repeat" description="TPR" evidence="3">
    <location>
        <begin position="503"/>
        <end position="536"/>
    </location>
</feature>
<evidence type="ECO:0000313" key="6">
    <source>
        <dbReference type="Proteomes" id="UP000630923"/>
    </source>
</evidence>
<dbReference type="AlphaFoldDB" id="A0A919ARH9"/>
<dbReference type="Pfam" id="PF13414">
    <property type="entry name" value="TPR_11"/>
    <property type="match status" value="1"/>
</dbReference>
<sequence>MTFDTIRKQGLRQLFVSTCLSAALVGCGASTPAPQQTVPSPFHSPFDVEYQTEESVYSPFVFAMFAQHSSQHTKAASLFVDALEIDPDSVFIAERAFMELIYAGRLQEASTVARRLLSKPDEDKVVSDNLIHLTYILDAFKQKDWSAAETRVDGLVMNNGFSFVLSPILKAWSYAAQGQEGKAQAAMAPMLADPRLRSLGLEYWAYMLDYMGKNESAITAYQELMAQERGATVQPIIAYAYLLVRMGDMEAARSLLGEHAKTYSNNRYLLRESVRIAQTGKPSNHVATPKSGVSQLFLRLATEFARGGSNMGAVVYLRLASFLSPDTDELYLLMGEMFEKVGNPQQAARAYATIARGTPSYGLARLRHISAVRAAGDTQLAIDMLREELVNSPDSRVLHTTLGDILREESRFEEATVHYTTVIEALTETKQSDWFIFFVRGICLERLGRWDEAEQDLQIANSLNPDDPNVLNYLGYSWIDRGQNIDKSKEMIQQAMEARPEDGFITDSYGWVHYLTGDYAKAVEYLEKAVRLEPDDATINDHLGDAYWRVGRRIEARFQWRHALDSGPDTEELRQTIERKIEFGLEDAL</sequence>
<evidence type="ECO:0000256" key="1">
    <source>
        <dbReference type="ARBA" id="ARBA00022737"/>
    </source>
</evidence>
<reference evidence="5" key="2">
    <citation type="submission" date="2020-09" db="EMBL/GenBank/DDBJ databases">
        <authorList>
            <person name="Sun Q."/>
            <person name="Kim S."/>
        </authorList>
    </citation>
    <scope>NUCLEOTIDE SEQUENCE</scope>
    <source>
        <strain evidence="5">KCTC 42590</strain>
    </source>
</reference>
<proteinExistence type="predicted"/>
<keyword evidence="6" id="KW-1185">Reference proteome</keyword>
<dbReference type="InterPro" id="IPR019734">
    <property type="entry name" value="TPR_rpt"/>
</dbReference>
<evidence type="ECO:0000256" key="3">
    <source>
        <dbReference type="PROSITE-ProRule" id="PRU00339"/>
    </source>
</evidence>
<dbReference type="EMBL" id="BNCI01000002">
    <property type="protein sequence ID" value="GHF23577.1"/>
    <property type="molecule type" value="Genomic_DNA"/>
</dbReference>
<keyword evidence="4" id="KW-0732">Signal</keyword>
<evidence type="ECO:0000313" key="5">
    <source>
        <dbReference type="EMBL" id="GHF23577.1"/>
    </source>
</evidence>
<dbReference type="InterPro" id="IPR011990">
    <property type="entry name" value="TPR-like_helical_dom_sf"/>
</dbReference>
<keyword evidence="2 3" id="KW-0802">TPR repeat</keyword>
<dbReference type="SUPFAM" id="SSF48452">
    <property type="entry name" value="TPR-like"/>
    <property type="match status" value="3"/>
</dbReference>
<comment type="caution">
    <text evidence="5">The sequence shown here is derived from an EMBL/GenBank/DDBJ whole genome shotgun (WGS) entry which is preliminary data.</text>
</comment>
<keyword evidence="1" id="KW-0677">Repeat</keyword>
<dbReference type="Proteomes" id="UP000630923">
    <property type="component" value="Unassembled WGS sequence"/>
</dbReference>
<dbReference type="PANTHER" id="PTHR45586:SF1">
    <property type="entry name" value="LIPOPOLYSACCHARIDE ASSEMBLY PROTEIN B"/>
    <property type="match status" value="1"/>
</dbReference>
<dbReference type="PANTHER" id="PTHR45586">
    <property type="entry name" value="TPR REPEAT-CONTAINING PROTEIN PA4667"/>
    <property type="match status" value="1"/>
</dbReference>
<protein>
    <recommendedName>
        <fullName evidence="7">Tetratricopeptide repeat protein</fullName>
    </recommendedName>
</protein>
<evidence type="ECO:0000256" key="2">
    <source>
        <dbReference type="ARBA" id="ARBA00022803"/>
    </source>
</evidence>